<dbReference type="Gene3D" id="3.90.550.10">
    <property type="entry name" value="Spore Coat Polysaccharide Biosynthesis Protein SpsA, Chain A"/>
    <property type="match status" value="1"/>
</dbReference>
<reference evidence="1 2" key="1">
    <citation type="submission" date="2021-02" db="EMBL/GenBank/DDBJ databases">
        <title>Activity-based single-cell genomes from oceanic crustal fluid captures similar information to metagenomic and metatranscriptomic surveys with orders of magnitude less sampling.</title>
        <authorList>
            <person name="D'Angelo T.S."/>
            <person name="Orcutt B.N."/>
        </authorList>
    </citation>
    <scope>NUCLEOTIDE SEQUENCE [LARGE SCALE GENOMIC DNA]</scope>
    <source>
        <strain evidence="1">AH-315-G07</strain>
    </source>
</reference>
<sequence>MKKVIIVQARMRSKRLPGKILKEVLGKPLLSYQLERLKRVTSVDSVVVATSTNEADDPVANLCSSLGVLCSRGPELDVLARYYQTACEHKADIIARCTADCPLIDPELVSKTIDFFTDNLSRYDYIANGRDRSFPRGMDTEVFTFATLEQAHMESTRADEREHVTLHMYSNPEKFRCGSFHYRWTVDEQEDFDAVRAIIEKLYPDNPTFTISDIFTLLAKHPELASINLNIQQK</sequence>
<accession>A0ABS3ASU8</accession>
<keyword evidence="2" id="KW-1185">Reference proteome</keyword>
<dbReference type="EMBL" id="JAFITR010000017">
    <property type="protein sequence ID" value="MBN4066698.1"/>
    <property type="molecule type" value="Genomic_DNA"/>
</dbReference>
<dbReference type="InterPro" id="IPR029044">
    <property type="entry name" value="Nucleotide-diphossugar_trans"/>
</dbReference>
<comment type="caution">
    <text evidence="1">The sequence shown here is derived from an EMBL/GenBank/DDBJ whole genome shotgun (WGS) entry which is preliminary data.</text>
</comment>
<dbReference type="SUPFAM" id="SSF53448">
    <property type="entry name" value="Nucleotide-diphospho-sugar transferases"/>
    <property type="match status" value="1"/>
</dbReference>
<dbReference type="Pfam" id="PF02348">
    <property type="entry name" value="CTP_transf_3"/>
    <property type="match status" value="1"/>
</dbReference>
<dbReference type="InterPro" id="IPR003329">
    <property type="entry name" value="Cytidylyl_trans"/>
</dbReference>
<protein>
    <submittedName>
        <fullName evidence="1">Glycosyltransferase family protein</fullName>
    </submittedName>
</protein>
<dbReference type="PANTHER" id="PTHR42866">
    <property type="entry name" value="3-DEOXY-MANNO-OCTULOSONATE CYTIDYLYLTRANSFERASE"/>
    <property type="match status" value="1"/>
</dbReference>
<dbReference type="PANTHER" id="PTHR42866:SF1">
    <property type="entry name" value="SPORE COAT POLYSACCHARIDE BIOSYNTHESIS PROTEIN SPSF"/>
    <property type="match status" value="1"/>
</dbReference>
<name>A0ABS3ASU8_9BACT</name>
<evidence type="ECO:0000313" key="1">
    <source>
        <dbReference type="EMBL" id="MBN4066698.1"/>
    </source>
</evidence>
<evidence type="ECO:0000313" key="2">
    <source>
        <dbReference type="Proteomes" id="UP000722121"/>
    </source>
</evidence>
<organism evidence="1 2">
    <name type="scientific">Simkania negevensis</name>
    <dbReference type="NCBI Taxonomy" id="83561"/>
    <lineage>
        <taxon>Bacteria</taxon>
        <taxon>Pseudomonadati</taxon>
        <taxon>Chlamydiota</taxon>
        <taxon>Chlamydiia</taxon>
        <taxon>Parachlamydiales</taxon>
        <taxon>Simkaniaceae</taxon>
        <taxon>Simkania</taxon>
    </lineage>
</organism>
<dbReference type="CDD" id="cd02518">
    <property type="entry name" value="GT2_SpsF"/>
    <property type="match status" value="1"/>
</dbReference>
<gene>
    <name evidence="1" type="ORF">JYU14_01275</name>
</gene>
<proteinExistence type="predicted"/>
<dbReference type="Proteomes" id="UP000722121">
    <property type="component" value="Unassembled WGS sequence"/>
</dbReference>